<dbReference type="InterPro" id="IPR051448">
    <property type="entry name" value="CdaR-like_regulators"/>
</dbReference>
<dbReference type="InterPro" id="IPR042070">
    <property type="entry name" value="PucR_C-HTH_sf"/>
</dbReference>
<evidence type="ECO:0000313" key="5">
    <source>
        <dbReference type="EMBL" id="NYJ77350.1"/>
    </source>
</evidence>
<gene>
    <name evidence="5" type="ORF">HNR09_000761</name>
</gene>
<feature type="domain" description="Purine catabolism PurC-like" evidence="2">
    <location>
        <begin position="7"/>
        <end position="129"/>
    </location>
</feature>
<reference evidence="5 6" key="1">
    <citation type="submission" date="2020-07" db="EMBL/GenBank/DDBJ databases">
        <title>Sequencing the genomes of 1000 actinobacteria strains.</title>
        <authorList>
            <person name="Klenk H.-P."/>
        </authorList>
    </citation>
    <scope>NUCLEOTIDE SEQUENCE [LARGE SCALE GENOMIC DNA]</scope>
    <source>
        <strain evidence="5 6">DSM 15475</strain>
    </source>
</reference>
<dbReference type="Pfam" id="PF07905">
    <property type="entry name" value="PucR"/>
    <property type="match status" value="1"/>
</dbReference>
<dbReference type="Pfam" id="PF13556">
    <property type="entry name" value="HTH_30"/>
    <property type="match status" value="1"/>
</dbReference>
<dbReference type="Proteomes" id="UP000535437">
    <property type="component" value="Unassembled WGS sequence"/>
</dbReference>
<dbReference type="PANTHER" id="PTHR33744:SF1">
    <property type="entry name" value="DNA-BINDING TRANSCRIPTIONAL ACTIVATOR ADER"/>
    <property type="match status" value="1"/>
</dbReference>
<organism evidence="5 6">
    <name type="scientific">Nesterenkonia xinjiangensis</name>
    <dbReference type="NCBI Taxonomy" id="225327"/>
    <lineage>
        <taxon>Bacteria</taxon>
        <taxon>Bacillati</taxon>
        <taxon>Actinomycetota</taxon>
        <taxon>Actinomycetes</taxon>
        <taxon>Micrococcales</taxon>
        <taxon>Micrococcaceae</taxon>
        <taxon>Nesterenkonia</taxon>
    </lineage>
</organism>
<evidence type="ECO:0000256" key="1">
    <source>
        <dbReference type="ARBA" id="ARBA00006754"/>
    </source>
</evidence>
<protein>
    <submittedName>
        <fullName evidence="5">Purine catabolism regulator</fullName>
    </submittedName>
</protein>
<dbReference type="RefSeq" id="WP_179540844.1">
    <property type="nucleotide sequence ID" value="NZ_BAAALL010000004.1"/>
</dbReference>
<dbReference type="InterPro" id="IPR012914">
    <property type="entry name" value="PucR_dom"/>
</dbReference>
<evidence type="ECO:0000313" key="6">
    <source>
        <dbReference type="Proteomes" id="UP000535437"/>
    </source>
</evidence>
<feature type="domain" description="CdaR GGDEF-like" evidence="4">
    <location>
        <begin position="279"/>
        <end position="406"/>
    </location>
</feature>
<dbReference type="InterPro" id="IPR041522">
    <property type="entry name" value="CdaR_GGDEF"/>
</dbReference>
<evidence type="ECO:0000259" key="3">
    <source>
        <dbReference type="Pfam" id="PF13556"/>
    </source>
</evidence>
<keyword evidence="6" id="KW-1185">Reference proteome</keyword>
<dbReference type="EMBL" id="JACCFY010000001">
    <property type="protein sequence ID" value="NYJ77350.1"/>
    <property type="molecule type" value="Genomic_DNA"/>
</dbReference>
<dbReference type="InterPro" id="IPR025736">
    <property type="entry name" value="PucR_C-HTH_dom"/>
</dbReference>
<sequence length="550" mass="60008">MAVTLAEIMELDVVRAGAPEVLSTHGLERPVRWVHSSGNEDLSHLLPGGELVLTTGPALSSAPERYLRGLADAGAVGVMVELLEDPQTPAGEVLPPGFVTLARRLGLTLVVLRRQVRFVEITEQVHRRLVAEQYDEVKFARRIYETFTELAMHRTSPQGIVSTTAELLDAPVVLEDLLHRVVALAEAGRELSGLLGRWSEESRRVDQERESTWSTVDVGDPQNPWGKLIAVEPQMRRARVEMVLERAAQSMHLQRMQDHRGTDLHQQAHRDLFQEVLEGRAGPLQAEARATAMGLDRGPGYLAAVARLPEPGPAGRGQAAESGRTRARRLHDTLSSTIRSQGHTGLLSTADDGSVHMVLALRPRPGRSMQQEMQVLGREMRRHVEQTSAAPGLVVGLGEPAEDLVEAILATPHAGQAALAGLALPASAEVCRSFTDLRFRGLATLLRDDPRVQRFAEAELGPLVLDDIRRGGRSMEVLRAHLRLAGNKSAVAQALHMSRPALYTHLERIQEILGVSLEDGESRSSLHAALMIHDAAEAARDARWSGVPGT</sequence>
<name>A0A7Z0GJX7_9MICC</name>
<accession>A0A7Z0GJX7</accession>
<dbReference type="Gene3D" id="1.10.10.2840">
    <property type="entry name" value="PucR C-terminal helix-turn-helix domain"/>
    <property type="match status" value="1"/>
</dbReference>
<proteinExistence type="inferred from homology"/>
<dbReference type="AlphaFoldDB" id="A0A7Z0GJX7"/>
<dbReference type="Pfam" id="PF17853">
    <property type="entry name" value="GGDEF_2"/>
    <property type="match status" value="1"/>
</dbReference>
<feature type="domain" description="PucR C-terminal helix-turn-helix" evidence="3">
    <location>
        <begin position="475"/>
        <end position="531"/>
    </location>
</feature>
<dbReference type="PANTHER" id="PTHR33744">
    <property type="entry name" value="CARBOHYDRATE DIACID REGULATOR"/>
    <property type="match status" value="1"/>
</dbReference>
<evidence type="ECO:0000259" key="4">
    <source>
        <dbReference type="Pfam" id="PF17853"/>
    </source>
</evidence>
<comment type="similarity">
    <text evidence="1">Belongs to the CdaR family.</text>
</comment>
<evidence type="ECO:0000259" key="2">
    <source>
        <dbReference type="Pfam" id="PF07905"/>
    </source>
</evidence>
<comment type="caution">
    <text evidence="5">The sequence shown here is derived from an EMBL/GenBank/DDBJ whole genome shotgun (WGS) entry which is preliminary data.</text>
</comment>